<dbReference type="AlphaFoldDB" id="A0A4V2V1K2"/>
<evidence type="ECO:0000313" key="2">
    <source>
        <dbReference type="Proteomes" id="UP000295717"/>
    </source>
</evidence>
<comment type="caution">
    <text evidence="1">The sequence shown here is derived from an EMBL/GenBank/DDBJ whole genome shotgun (WGS) entry which is preliminary data.</text>
</comment>
<proteinExistence type="predicted"/>
<dbReference type="Pfam" id="PF11154">
    <property type="entry name" value="DUF2934"/>
    <property type="match status" value="1"/>
</dbReference>
<dbReference type="OrthoDB" id="8538784at2"/>
<accession>A0A4V2V1K2</accession>
<protein>
    <submittedName>
        <fullName evidence="1">DUF2934 family protein</fullName>
    </submittedName>
</protein>
<dbReference type="InterPro" id="IPR021327">
    <property type="entry name" value="DUF2934"/>
</dbReference>
<gene>
    <name evidence="1" type="ORF">EDC35_104361</name>
</gene>
<sequence length="79" mass="8723">MTPETAPPAPEHRQEMIAIAAYYLAERRGFSPGGAESDWFSAEQMIDNMLADQSCGRLVEQEGARTVIRNALLMQGEPL</sequence>
<name>A0A4V2V1K2_9GAMM</name>
<dbReference type="EMBL" id="SMAO01000004">
    <property type="protein sequence ID" value="TCT21502.1"/>
    <property type="molecule type" value="Genomic_DNA"/>
</dbReference>
<evidence type="ECO:0000313" key="1">
    <source>
        <dbReference type="EMBL" id="TCT21502.1"/>
    </source>
</evidence>
<reference evidence="1 2" key="1">
    <citation type="submission" date="2019-03" db="EMBL/GenBank/DDBJ databases">
        <title>Genomic Encyclopedia of Type Strains, Phase IV (KMG-IV): sequencing the most valuable type-strain genomes for metagenomic binning, comparative biology and taxonomic classification.</title>
        <authorList>
            <person name="Goeker M."/>
        </authorList>
    </citation>
    <scope>NUCLEOTIDE SEQUENCE [LARGE SCALE GENOMIC DNA]</scope>
    <source>
        <strain evidence="1 2">DSM 13587</strain>
    </source>
</reference>
<dbReference type="RefSeq" id="WP_132977084.1">
    <property type="nucleotide sequence ID" value="NZ_SMAO01000004.1"/>
</dbReference>
<organism evidence="1 2">
    <name type="scientific">Thiobaca trueperi</name>
    <dbReference type="NCBI Taxonomy" id="127458"/>
    <lineage>
        <taxon>Bacteria</taxon>
        <taxon>Pseudomonadati</taxon>
        <taxon>Pseudomonadota</taxon>
        <taxon>Gammaproteobacteria</taxon>
        <taxon>Chromatiales</taxon>
        <taxon>Chromatiaceae</taxon>
        <taxon>Thiobaca</taxon>
    </lineage>
</organism>
<keyword evidence="2" id="KW-1185">Reference proteome</keyword>
<dbReference type="Proteomes" id="UP000295717">
    <property type="component" value="Unassembled WGS sequence"/>
</dbReference>